<name>A0A0C3NMY2_PISTI</name>
<dbReference type="EMBL" id="KN832036">
    <property type="protein sequence ID" value="KIN96980.1"/>
    <property type="molecule type" value="Genomic_DNA"/>
</dbReference>
<feature type="region of interest" description="Disordered" evidence="1">
    <location>
        <begin position="224"/>
        <end position="254"/>
    </location>
</feature>
<evidence type="ECO:0000313" key="3">
    <source>
        <dbReference type="EMBL" id="KIN96980.1"/>
    </source>
</evidence>
<feature type="region of interest" description="Disordered" evidence="1">
    <location>
        <begin position="497"/>
        <end position="531"/>
    </location>
</feature>
<dbReference type="InterPro" id="IPR025165">
    <property type="entry name" value="DUF4100"/>
</dbReference>
<feature type="region of interest" description="Disordered" evidence="1">
    <location>
        <begin position="324"/>
        <end position="344"/>
    </location>
</feature>
<feature type="compositionally biased region" description="Low complexity" evidence="1">
    <location>
        <begin position="228"/>
        <end position="238"/>
    </location>
</feature>
<dbReference type="HOGENOM" id="CLU_004135_0_0_1"/>
<protein>
    <recommendedName>
        <fullName evidence="2">DUF4100 domain-containing protein</fullName>
    </recommendedName>
</protein>
<feature type="domain" description="DUF4100" evidence="2">
    <location>
        <begin position="422"/>
        <end position="576"/>
    </location>
</feature>
<reference evidence="4" key="2">
    <citation type="submission" date="2015-01" db="EMBL/GenBank/DDBJ databases">
        <title>Evolutionary Origins and Diversification of the Mycorrhizal Mutualists.</title>
        <authorList>
            <consortium name="DOE Joint Genome Institute"/>
            <consortium name="Mycorrhizal Genomics Consortium"/>
            <person name="Kohler A."/>
            <person name="Kuo A."/>
            <person name="Nagy L.G."/>
            <person name="Floudas D."/>
            <person name="Copeland A."/>
            <person name="Barry K.W."/>
            <person name="Cichocki N."/>
            <person name="Veneault-Fourrey C."/>
            <person name="LaButti K."/>
            <person name="Lindquist E.A."/>
            <person name="Lipzen A."/>
            <person name="Lundell T."/>
            <person name="Morin E."/>
            <person name="Murat C."/>
            <person name="Riley R."/>
            <person name="Ohm R."/>
            <person name="Sun H."/>
            <person name="Tunlid A."/>
            <person name="Henrissat B."/>
            <person name="Grigoriev I.V."/>
            <person name="Hibbett D.S."/>
            <person name="Martin F."/>
        </authorList>
    </citation>
    <scope>NUCLEOTIDE SEQUENCE [LARGE SCALE GENOMIC DNA]</scope>
    <source>
        <strain evidence="4">Marx 270</strain>
    </source>
</reference>
<gene>
    <name evidence="3" type="ORF">M404DRAFT_32702</name>
</gene>
<proteinExistence type="predicted"/>
<dbReference type="SUPFAM" id="SSF50630">
    <property type="entry name" value="Acid proteases"/>
    <property type="match status" value="1"/>
</dbReference>
<dbReference type="InterPro" id="IPR021109">
    <property type="entry name" value="Peptidase_aspartic_dom_sf"/>
</dbReference>
<dbReference type="Gene3D" id="2.40.70.10">
    <property type="entry name" value="Acid Proteases"/>
    <property type="match status" value="1"/>
</dbReference>
<sequence length="953" mass="104243">MSSTIPTIYPPTSSAVPVAMAAPPARSVLTMPLLGMKSAPELFQGDHTHVRSFLDHYEHLCAYHNVTSDQEMVESILQYCNAHVREIIEGMAHYYTPDWANLKADLLKYFDADLSDERFFERHLKSFALESRMQPIMTLQDFRAYNRGFIRIGGWLKNKGRISVDEYNHYFWAGLSPVFCGLVETHLRTKDPNLDISRPFPYDDVCQSAEEVLRHDRFDADDLDFLGPRAAPAPQAQPNASHRSGGRDDSVRPLLPSHEARRNLENLEKEGPTAHKQDEVETLIKSLSRMSLNDPDYSLLYYHAIKMDPDAAKVHHAPSLCPAPASTPASTAPAATSSSQTHPTRRTITCYGCGVEGHGVESCQAINDLIHDLIQKETILQAYEHTKAAAQPANAVRFVIHEEAKEESSAEIYELEEEPLVAAVDRSNKVTKEKRKAVFDSVLVPPCSHGKEKETQEPKPSSSASILAPQKAPLAPAFVPVDVHPTVFDGTRDDAIMEDATVPKPSGQATDSADRSKKSKPPPATSLSSSLSQSANSKAIVECILSTPLTVSVGEVIGSSRDVSQHLQELMQFKRQPLAHPVKSVTAVEGTPPASSYLALTSSPLITINLTCNGQCVTGVIDSGSTLNVICAGIAQSVIRMPINMSQTINMRDAKGGISTLKGLVQDVPLFCGAAKTWTNLFIAPDTNAGFDLLLGRPWALGNSVSIVERESGTYVVFGADSDRPLEMCVTEGQLGSVADTLMVTLEPVHPQQEADEPMRDVAVGTPHHVSPIVFTPPPSTLQSPPQSLDSALLYPESPPDGFDVASAFPAFHPISVQAFPPPTSPFPSEFVGQLTEELQSTDASGLEDDPTLAQIRHQIRREEHQSLVSLLTSLAHRTPHLSSLYLDSNHALAGERGTDESGVYFQDFLMLDVHLVQQVPAPLEHYHELEGSAYVRFYPHLLPQASPTQHFR</sequence>
<dbReference type="CDD" id="cd00303">
    <property type="entry name" value="retropepsin_like"/>
    <property type="match status" value="1"/>
</dbReference>
<dbReference type="Proteomes" id="UP000054217">
    <property type="component" value="Unassembled WGS sequence"/>
</dbReference>
<dbReference type="Pfam" id="PF13352">
    <property type="entry name" value="DUF4100"/>
    <property type="match status" value="1"/>
</dbReference>
<evidence type="ECO:0000256" key="1">
    <source>
        <dbReference type="SAM" id="MobiDB-lite"/>
    </source>
</evidence>
<keyword evidence="4" id="KW-1185">Reference proteome</keyword>
<evidence type="ECO:0000259" key="2">
    <source>
        <dbReference type="Pfam" id="PF13352"/>
    </source>
</evidence>
<reference evidence="3 4" key="1">
    <citation type="submission" date="2014-04" db="EMBL/GenBank/DDBJ databases">
        <authorList>
            <consortium name="DOE Joint Genome Institute"/>
            <person name="Kuo A."/>
            <person name="Kohler A."/>
            <person name="Costa M.D."/>
            <person name="Nagy L.G."/>
            <person name="Floudas D."/>
            <person name="Copeland A."/>
            <person name="Barry K.W."/>
            <person name="Cichocki N."/>
            <person name="Veneault-Fourrey C."/>
            <person name="LaButti K."/>
            <person name="Lindquist E.A."/>
            <person name="Lipzen A."/>
            <person name="Lundell T."/>
            <person name="Morin E."/>
            <person name="Murat C."/>
            <person name="Sun H."/>
            <person name="Tunlid A."/>
            <person name="Henrissat B."/>
            <person name="Grigoriev I.V."/>
            <person name="Hibbett D.S."/>
            <person name="Martin F."/>
            <person name="Nordberg H.P."/>
            <person name="Cantor M.N."/>
            <person name="Hua S.X."/>
        </authorList>
    </citation>
    <scope>NUCLEOTIDE SEQUENCE [LARGE SCALE GENOMIC DNA]</scope>
    <source>
        <strain evidence="3 4">Marx 270</strain>
    </source>
</reference>
<dbReference type="OrthoDB" id="3268646at2759"/>
<evidence type="ECO:0000313" key="4">
    <source>
        <dbReference type="Proteomes" id="UP000054217"/>
    </source>
</evidence>
<feature type="region of interest" description="Disordered" evidence="1">
    <location>
        <begin position="445"/>
        <end position="467"/>
    </location>
</feature>
<dbReference type="InParanoid" id="A0A0C3NMY2"/>
<dbReference type="AlphaFoldDB" id="A0A0C3NMY2"/>
<dbReference type="STRING" id="870435.A0A0C3NMY2"/>
<organism evidence="3 4">
    <name type="scientific">Pisolithus tinctorius Marx 270</name>
    <dbReference type="NCBI Taxonomy" id="870435"/>
    <lineage>
        <taxon>Eukaryota</taxon>
        <taxon>Fungi</taxon>
        <taxon>Dikarya</taxon>
        <taxon>Basidiomycota</taxon>
        <taxon>Agaricomycotina</taxon>
        <taxon>Agaricomycetes</taxon>
        <taxon>Agaricomycetidae</taxon>
        <taxon>Boletales</taxon>
        <taxon>Sclerodermatineae</taxon>
        <taxon>Pisolithaceae</taxon>
        <taxon>Pisolithus</taxon>
    </lineage>
</organism>
<feature type="compositionally biased region" description="Low complexity" evidence="1">
    <location>
        <begin position="324"/>
        <end position="342"/>
    </location>
</feature>
<accession>A0A0C3NMY2</accession>